<reference evidence="2" key="1">
    <citation type="submission" date="2021-01" db="EMBL/GenBank/DDBJ databases">
        <authorList>
            <person name="Corre E."/>
            <person name="Pelletier E."/>
            <person name="Niang G."/>
            <person name="Scheremetjew M."/>
            <person name="Finn R."/>
            <person name="Kale V."/>
            <person name="Holt S."/>
            <person name="Cochrane G."/>
            <person name="Meng A."/>
            <person name="Brown T."/>
            <person name="Cohen L."/>
        </authorList>
    </citation>
    <scope>NUCLEOTIDE SEQUENCE</scope>
    <source>
        <strain evidence="2">CCMP2877</strain>
    </source>
</reference>
<sequence>MKVWELLRKKLRERKLSMNCRICQRTKPNGKGVTVCAGCHMEYLAPLHQDNLKGETTKVAGMLTAINKKRANSLGPQMEDDHKDDFDFFCGICRLGYDESRWLEKHERSEYHRHRVGANTPWDIPAALAAFEENQPKRKAHDAKVRGRYGQKRNDMTDKDVQEWNKKRKETRAETAAGKGDAYGKATPLAEVLTKIAQARKSEIVLGGFNHGRVCGYLATDATLKNRNGHESKYFALEGVFVDWAAIDSIHGLLVEFENDAVPAAATHRRGTTAMRVKLRARAETGEDEFTDYGDGCVLEDTSLEALEEIASLSGVVQDIRKEQSKAFRLGQKDKPTAGGAEANAITPAKVVKEWHDRLGAEVPTVVQTLVGSSLAKQGANLAFAQAKLGIHFHRVATTPLYAETYLQLGLGSSKGHADPTPMCRELLRRDEAYFAGFCVTALGADGSTSDSALIFMFDEGLVDMFLAELTHHALNKHGVTSLHHTRTKPRPKKSCPGAFITSLSFAWGKPSTRLVCIFLTHHLAGELRKEGAKPGFGRKDVPVAECALKYGRATAADKADAQFVVDYYEQKLWHANYAPPPGLKEG</sequence>
<dbReference type="EMBL" id="HBGJ01034497">
    <property type="protein sequence ID" value="CAD9263494.1"/>
    <property type="molecule type" value="Transcribed_RNA"/>
</dbReference>
<organism evidence="2">
    <name type="scientific">Phaeomonas parva</name>
    <dbReference type="NCBI Taxonomy" id="124430"/>
    <lineage>
        <taxon>Eukaryota</taxon>
        <taxon>Sar</taxon>
        <taxon>Stramenopiles</taxon>
        <taxon>Ochrophyta</taxon>
        <taxon>Pinguiophyceae</taxon>
        <taxon>Pinguiochrysidales</taxon>
        <taxon>Pinguiochrysidaceae</taxon>
        <taxon>Phaeomonas</taxon>
    </lineage>
</organism>
<name>A0A7S1UCF9_9STRA</name>
<dbReference type="InterPro" id="IPR013087">
    <property type="entry name" value="Znf_C2H2_type"/>
</dbReference>
<evidence type="ECO:0000313" key="2">
    <source>
        <dbReference type="EMBL" id="CAD9263494.1"/>
    </source>
</evidence>
<gene>
    <name evidence="2" type="ORF">PPAR1163_LOCUS21879</name>
</gene>
<proteinExistence type="predicted"/>
<accession>A0A7S1UCF9</accession>
<protein>
    <recommendedName>
        <fullName evidence="1">C2H2-type domain-containing protein</fullName>
    </recommendedName>
</protein>
<dbReference type="PROSITE" id="PS00028">
    <property type="entry name" value="ZINC_FINGER_C2H2_1"/>
    <property type="match status" value="1"/>
</dbReference>
<feature type="domain" description="C2H2-type" evidence="1">
    <location>
        <begin position="90"/>
        <end position="112"/>
    </location>
</feature>
<evidence type="ECO:0000259" key="1">
    <source>
        <dbReference type="PROSITE" id="PS00028"/>
    </source>
</evidence>
<dbReference type="AlphaFoldDB" id="A0A7S1UCF9"/>